<protein>
    <submittedName>
        <fullName evidence="6">Low-density lipoprotein receptor-related protein 12-like</fullName>
    </submittedName>
</protein>
<dbReference type="AlphaFoldDB" id="A0A8B8A0V2"/>
<dbReference type="PANTHER" id="PTHR24251">
    <property type="entry name" value="OVOCHYMASE-RELATED"/>
    <property type="match status" value="1"/>
</dbReference>
<dbReference type="Gene3D" id="2.60.120.290">
    <property type="entry name" value="Spermadhesin, CUB domain"/>
    <property type="match status" value="2"/>
</dbReference>
<evidence type="ECO:0000313" key="6">
    <source>
        <dbReference type="RefSeq" id="XP_022109461.1"/>
    </source>
</evidence>
<keyword evidence="2 3" id="KW-1015">Disulfide bond</keyword>
<dbReference type="GeneID" id="110989401"/>
<sequence>MSCEWKLGASSGFIVISIVDFHLRSGDIVTVEGPGLELGDLATSPGNKVALSGTTPVTRVISRLPMINITMTTNAFMRGTGFKMKIEAFETTPSECSGEPDFQCEGSTLCISSRTVCDGLKDCPFAFDEQHCYECDGITINLQENIPYTFTSPNYPDRYPNSLNCQWEFRASSGFIVITILDFVTERRYDFVTIEGPGLELGDLTTGSGNKLSLTGNTAVTRVSSRLPIINISMTTNEFRRTRGFRMKIEAFKTWPSKCSGVPDFQCENSTFCISSRAVCNGLKNCPYGFDEQQCYSISCPEFFQCRETRECIFWDQVCDGTKHCLIGDDETNCDLCGENEIHLEEDLPYNLTSPNYPDRYPNYLSCHWEFSASNGFIVISILDFKTVTSSDFVTFV</sequence>
<keyword evidence="1" id="KW-0677">Repeat</keyword>
<dbReference type="PRINTS" id="PR00261">
    <property type="entry name" value="LDLRECEPTOR"/>
</dbReference>
<dbReference type="InterPro" id="IPR000859">
    <property type="entry name" value="CUB_dom"/>
</dbReference>
<comment type="caution">
    <text evidence="3">Lacks conserved residue(s) required for the propagation of feature annotation.</text>
</comment>
<dbReference type="SUPFAM" id="SSF57424">
    <property type="entry name" value="LDL receptor-like module"/>
    <property type="match status" value="3"/>
</dbReference>
<dbReference type="InterPro" id="IPR002172">
    <property type="entry name" value="LDrepeatLR_classA_rpt"/>
</dbReference>
<feature type="domain" description="CUB" evidence="4">
    <location>
        <begin position="135"/>
        <end position="252"/>
    </location>
</feature>
<dbReference type="CDD" id="cd00112">
    <property type="entry name" value="LDLa"/>
    <property type="match status" value="3"/>
</dbReference>
<evidence type="ECO:0000256" key="2">
    <source>
        <dbReference type="ARBA" id="ARBA00023157"/>
    </source>
</evidence>
<dbReference type="SUPFAM" id="SSF49854">
    <property type="entry name" value="Spermadhesin, CUB domain"/>
    <property type="match status" value="2"/>
</dbReference>
<dbReference type="PROSITE" id="PS50068">
    <property type="entry name" value="LDLRA_2"/>
    <property type="match status" value="3"/>
</dbReference>
<organism evidence="5 6">
    <name type="scientific">Acanthaster planci</name>
    <name type="common">Crown-of-thorns starfish</name>
    <dbReference type="NCBI Taxonomy" id="133434"/>
    <lineage>
        <taxon>Eukaryota</taxon>
        <taxon>Metazoa</taxon>
        <taxon>Echinodermata</taxon>
        <taxon>Eleutherozoa</taxon>
        <taxon>Asterozoa</taxon>
        <taxon>Asteroidea</taxon>
        <taxon>Valvatacea</taxon>
        <taxon>Valvatida</taxon>
        <taxon>Acanthasteridae</taxon>
        <taxon>Acanthaster</taxon>
    </lineage>
</organism>
<proteinExistence type="predicted"/>
<feature type="domain" description="CUB" evidence="4">
    <location>
        <begin position="337"/>
        <end position="397"/>
    </location>
</feature>
<evidence type="ECO:0000313" key="5">
    <source>
        <dbReference type="Proteomes" id="UP000694845"/>
    </source>
</evidence>
<dbReference type="Pfam" id="PF00057">
    <property type="entry name" value="Ldl_recept_a"/>
    <property type="match status" value="2"/>
</dbReference>
<accession>A0A8B8A0V2</accession>
<feature type="disulfide bond" evidence="3">
    <location>
        <begin position="319"/>
        <end position="334"/>
    </location>
</feature>
<dbReference type="PROSITE" id="PS01180">
    <property type="entry name" value="CUB"/>
    <property type="match status" value="2"/>
</dbReference>
<name>A0A8B8A0V2_ACAPL</name>
<dbReference type="KEGG" id="aplc:110989401"/>
<feature type="disulfide bond" evidence="3">
    <location>
        <begin position="117"/>
        <end position="132"/>
    </location>
</feature>
<evidence type="ECO:0000259" key="4">
    <source>
        <dbReference type="PROSITE" id="PS01180"/>
    </source>
</evidence>
<dbReference type="InterPro" id="IPR035914">
    <property type="entry name" value="Sperma_CUB_dom_sf"/>
</dbReference>
<dbReference type="OrthoDB" id="2019384at2759"/>
<evidence type="ECO:0000256" key="3">
    <source>
        <dbReference type="PROSITE-ProRule" id="PRU00124"/>
    </source>
</evidence>
<feature type="disulfide bond" evidence="3">
    <location>
        <begin position="300"/>
        <end position="312"/>
    </location>
</feature>
<feature type="disulfide bond" evidence="3">
    <location>
        <begin position="280"/>
        <end position="295"/>
    </location>
</feature>
<dbReference type="SMART" id="SM00042">
    <property type="entry name" value="CUB"/>
    <property type="match status" value="1"/>
</dbReference>
<evidence type="ECO:0000256" key="1">
    <source>
        <dbReference type="ARBA" id="ARBA00022737"/>
    </source>
</evidence>
<dbReference type="CDD" id="cd00041">
    <property type="entry name" value="CUB"/>
    <property type="match status" value="1"/>
</dbReference>
<reference evidence="6" key="1">
    <citation type="submission" date="2025-08" db="UniProtKB">
        <authorList>
            <consortium name="RefSeq"/>
        </authorList>
    </citation>
    <scope>IDENTIFICATION</scope>
</reference>
<dbReference type="RefSeq" id="XP_022109461.1">
    <property type="nucleotide sequence ID" value="XM_022253769.1"/>
</dbReference>
<dbReference type="Gene3D" id="4.10.400.10">
    <property type="entry name" value="Low-density Lipoprotein Receptor"/>
    <property type="match status" value="3"/>
</dbReference>
<gene>
    <name evidence="6" type="primary">LOC110989401</name>
</gene>
<dbReference type="Proteomes" id="UP000694845">
    <property type="component" value="Unplaced"/>
</dbReference>
<dbReference type="SMART" id="SM00192">
    <property type="entry name" value="LDLa"/>
    <property type="match status" value="3"/>
</dbReference>
<dbReference type="InterPro" id="IPR036055">
    <property type="entry name" value="LDL_receptor-like_sf"/>
</dbReference>
<keyword evidence="5" id="KW-1185">Reference proteome</keyword>
<dbReference type="Pfam" id="PF00431">
    <property type="entry name" value="CUB"/>
    <property type="match status" value="2"/>
</dbReference>